<feature type="region of interest" description="Disordered" evidence="1">
    <location>
        <begin position="33"/>
        <end position="64"/>
    </location>
</feature>
<reference evidence="2" key="1">
    <citation type="submission" date="2022-01" db="EMBL/GenBank/DDBJ databases">
        <authorList>
            <person name="King R."/>
        </authorList>
    </citation>
    <scope>NUCLEOTIDE SEQUENCE</scope>
</reference>
<dbReference type="AlphaFoldDB" id="A0A9N9TL57"/>
<feature type="compositionally biased region" description="Polar residues" evidence="1">
    <location>
        <begin position="91"/>
        <end position="110"/>
    </location>
</feature>
<dbReference type="OrthoDB" id="8184505at2759"/>
<gene>
    <name evidence="2" type="ORF">PHYEVI_LOCUS7165</name>
</gene>
<keyword evidence="3" id="KW-1185">Reference proteome</keyword>
<feature type="region of interest" description="Disordered" evidence="1">
    <location>
        <begin position="81"/>
        <end position="110"/>
    </location>
</feature>
<protein>
    <submittedName>
        <fullName evidence="2">Uncharacterized protein</fullName>
    </submittedName>
</protein>
<sequence length="110" mass="11965">MLVVDRSILHSEFELMEISADLIRAQRQLGSSSSILDSSEASKGISPTSLGVPPPTYEDVFPDFPPSYSEISLMQKDASLDKRGTCDNDDSFLNSDSGNGEMSNCVQRDS</sequence>
<evidence type="ECO:0000313" key="3">
    <source>
        <dbReference type="Proteomes" id="UP001153712"/>
    </source>
</evidence>
<evidence type="ECO:0000256" key="1">
    <source>
        <dbReference type="SAM" id="MobiDB-lite"/>
    </source>
</evidence>
<name>A0A9N9TL57_PHYSR</name>
<organism evidence="2 3">
    <name type="scientific">Phyllotreta striolata</name>
    <name type="common">Striped flea beetle</name>
    <name type="synonym">Crioceris striolata</name>
    <dbReference type="NCBI Taxonomy" id="444603"/>
    <lineage>
        <taxon>Eukaryota</taxon>
        <taxon>Metazoa</taxon>
        <taxon>Ecdysozoa</taxon>
        <taxon>Arthropoda</taxon>
        <taxon>Hexapoda</taxon>
        <taxon>Insecta</taxon>
        <taxon>Pterygota</taxon>
        <taxon>Neoptera</taxon>
        <taxon>Endopterygota</taxon>
        <taxon>Coleoptera</taxon>
        <taxon>Polyphaga</taxon>
        <taxon>Cucujiformia</taxon>
        <taxon>Chrysomeloidea</taxon>
        <taxon>Chrysomelidae</taxon>
        <taxon>Galerucinae</taxon>
        <taxon>Alticini</taxon>
        <taxon>Phyllotreta</taxon>
    </lineage>
</organism>
<dbReference type="Proteomes" id="UP001153712">
    <property type="component" value="Chromosome 3"/>
</dbReference>
<evidence type="ECO:0000313" key="2">
    <source>
        <dbReference type="EMBL" id="CAG9860817.1"/>
    </source>
</evidence>
<dbReference type="EMBL" id="OU900096">
    <property type="protein sequence ID" value="CAG9860817.1"/>
    <property type="molecule type" value="Genomic_DNA"/>
</dbReference>
<accession>A0A9N9TL57</accession>
<proteinExistence type="predicted"/>
<feature type="compositionally biased region" description="Low complexity" evidence="1">
    <location>
        <begin position="33"/>
        <end position="42"/>
    </location>
</feature>